<keyword evidence="2" id="KW-0732">Signal</keyword>
<feature type="signal peptide" evidence="2">
    <location>
        <begin position="1"/>
        <end position="18"/>
    </location>
</feature>
<keyword evidence="4" id="KW-1185">Reference proteome</keyword>
<sequence>MQFSVVSVVAALAAVASATTGYNTTSVGYYPTATGTGGAPGPSSTDLVPFPGAASKSVAGSALAMIVAGGVALM</sequence>
<feature type="non-terminal residue" evidence="3">
    <location>
        <position position="74"/>
    </location>
</feature>
<evidence type="ECO:0000256" key="1">
    <source>
        <dbReference type="SAM" id="Phobius"/>
    </source>
</evidence>
<keyword evidence="1" id="KW-0812">Transmembrane</keyword>
<protein>
    <submittedName>
        <fullName evidence="3">Uncharacterized protein</fullName>
    </submittedName>
</protein>
<evidence type="ECO:0000256" key="2">
    <source>
        <dbReference type="SAM" id="SignalP"/>
    </source>
</evidence>
<keyword evidence="1" id="KW-1133">Transmembrane helix</keyword>
<keyword evidence="1" id="KW-0472">Membrane</keyword>
<evidence type="ECO:0000313" key="4">
    <source>
        <dbReference type="Proteomes" id="UP000799440"/>
    </source>
</evidence>
<accession>A0A6A6VH19</accession>
<dbReference type="Proteomes" id="UP000799440">
    <property type="component" value="Unassembled WGS sequence"/>
</dbReference>
<feature type="transmembrane region" description="Helical" evidence="1">
    <location>
        <begin position="53"/>
        <end position="73"/>
    </location>
</feature>
<evidence type="ECO:0000313" key="3">
    <source>
        <dbReference type="EMBL" id="KAF2749908.1"/>
    </source>
</evidence>
<dbReference type="AlphaFoldDB" id="A0A6A6VH19"/>
<organism evidence="3 4">
    <name type="scientific">Sporormia fimetaria CBS 119925</name>
    <dbReference type="NCBI Taxonomy" id="1340428"/>
    <lineage>
        <taxon>Eukaryota</taxon>
        <taxon>Fungi</taxon>
        <taxon>Dikarya</taxon>
        <taxon>Ascomycota</taxon>
        <taxon>Pezizomycotina</taxon>
        <taxon>Dothideomycetes</taxon>
        <taxon>Pleosporomycetidae</taxon>
        <taxon>Pleosporales</taxon>
        <taxon>Sporormiaceae</taxon>
        <taxon>Sporormia</taxon>
    </lineage>
</organism>
<reference evidence="3" key="1">
    <citation type="journal article" date="2020" name="Stud. Mycol.">
        <title>101 Dothideomycetes genomes: a test case for predicting lifestyles and emergence of pathogens.</title>
        <authorList>
            <person name="Haridas S."/>
            <person name="Albert R."/>
            <person name="Binder M."/>
            <person name="Bloem J."/>
            <person name="Labutti K."/>
            <person name="Salamov A."/>
            <person name="Andreopoulos B."/>
            <person name="Baker S."/>
            <person name="Barry K."/>
            <person name="Bills G."/>
            <person name="Bluhm B."/>
            <person name="Cannon C."/>
            <person name="Castanera R."/>
            <person name="Culley D."/>
            <person name="Daum C."/>
            <person name="Ezra D."/>
            <person name="Gonzalez J."/>
            <person name="Henrissat B."/>
            <person name="Kuo A."/>
            <person name="Liang C."/>
            <person name="Lipzen A."/>
            <person name="Lutzoni F."/>
            <person name="Magnuson J."/>
            <person name="Mondo S."/>
            <person name="Nolan M."/>
            <person name="Ohm R."/>
            <person name="Pangilinan J."/>
            <person name="Park H.-J."/>
            <person name="Ramirez L."/>
            <person name="Alfaro M."/>
            <person name="Sun H."/>
            <person name="Tritt A."/>
            <person name="Yoshinaga Y."/>
            <person name="Zwiers L.-H."/>
            <person name="Turgeon B."/>
            <person name="Goodwin S."/>
            <person name="Spatafora J."/>
            <person name="Crous P."/>
            <person name="Grigoriev I."/>
        </authorList>
    </citation>
    <scope>NUCLEOTIDE SEQUENCE</scope>
    <source>
        <strain evidence="3">CBS 119925</strain>
    </source>
</reference>
<dbReference type="EMBL" id="MU006565">
    <property type="protein sequence ID" value="KAF2749908.1"/>
    <property type="molecule type" value="Genomic_DNA"/>
</dbReference>
<gene>
    <name evidence="3" type="ORF">M011DRAFT_465564</name>
</gene>
<proteinExistence type="predicted"/>
<name>A0A6A6VH19_9PLEO</name>
<feature type="chain" id="PRO_5025456319" evidence="2">
    <location>
        <begin position="19"/>
        <end position="74"/>
    </location>
</feature>